<evidence type="ECO:0000256" key="1">
    <source>
        <dbReference type="SAM" id="Coils"/>
    </source>
</evidence>
<dbReference type="WBParaSite" id="MhA1_Contig2613.frz3.gene1">
    <property type="protein sequence ID" value="MhA1_Contig2613.frz3.gene1"/>
    <property type="gene ID" value="MhA1_Contig2613.frz3.gene1"/>
</dbReference>
<dbReference type="AlphaFoldDB" id="A0A1I8BK48"/>
<name>A0A1I8BK48_MELHA</name>
<dbReference type="Proteomes" id="UP000095281">
    <property type="component" value="Unplaced"/>
</dbReference>
<keyword evidence="1" id="KW-0175">Coiled coil</keyword>
<accession>A0A1I8BK48</accession>
<organism evidence="2 3">
    <name type="scientific">Meloidogyne hapla</name>
    <name type="common">Root-knot nematode worm</name>
    <dbReference type="NCBI Taxonomy" id="6305"/>
    <lineage>
        <taxon>Eukaryota</taxon>
        <taxon>Metazoa</taxon>
        <taxon>Ecdysozoa</taxon>
        <taxon>Nematoda</taxon>
        <taxon>Chromadorea</taxon>
        <taxon>Rhabditida</taxon>
        <taxon>Tylenchina</taxon>
        <taxon>Tylenchomorpha</taxon>
        <taxon>Tylenchoidea</taxon>
        <taxon>Meloidogynidae</taxon>
        <taxon>Meloidogyninae</taxon>
        <taxon>Meloidogyne</taxon>
    </lineage>
</organism>
<feature type="coiled-coil region" evidence="1">
    <location>
        <begin position="20"/>
        <end position="76"/>
    </location>
</feature>
<protein>
    <submittedName>
        <fullName evidence="3">Uncharacterized protein</fullName>
    </submittedName>
</protein>
<keyword evidence="2" id="KW-1185">Reference proteome</keyword>
<proteinExistence type="predicted"/>
<evidence type="ECO:0000313" key="3">
    <source>
        <dbReference type="WBParaSite" id="MhA1_Contig2613.frz3.gene1"/>
    </source>
</evidence>
<evidence type="ECO:0000313" key="2">
    <source>
        <dbReference type="Proteomes" id="UP000095281"/>
    </source>
</evidence>
<sequence length="82" mass="9763">MTEKESSIVDFELIEFQKIKDDHAKEVNEMKQNFQQLFNETIKKMLIELNEEKDKMGKLEVKNQSLENGMKILKEEMNEVGR</sequence>
<reference evidence="3" key="1">
    <citation type="submission" date="2016-11" db="UniProtKB">
        <authorList>
            <consortium name="WormBaseParasite"/>
        </authorList>
    </citation>
    <scope>IDENTIFICATION</scope>
</reference>